<dbReference type="OrthoDB" id="8876745at2"/>
<dbReference type="PANTHER" id="PTHR48083:SF1">
    <property type="entry name" value="DEHYDROGENASE, PUTATIVE (AFU_ORTHOLOGUE AFUA_7G06510)-RELATED"/>
    <property type="match status" value="1"/>
</dbReference>
<dbReference type="SUPFAM" id="SSF47203">
    <property type="entry name" value="Acyl-CoA dehydrogenase C-terminal domain-like"/>
    <property type="match status" value="1"/>
</dbReference>
<dbReference type="InterPro" id="IPR006091">
    <property type="entry name" value="Acyl-CoA_Oxase/DH_mid-dom"/>
</dbReference>
<proteinExistence type="inferred from homology"/>
<dbReference type="Pfam" id="PF02771">
    <property type="entry name" value="Acyl-CoA_dh_N"/>
    <property type="match status" value="1"/>
</dbReference>
<evidence type="ECO:0000313" key="10">
    <source>
        <dbReference type="EMBL" id="SFC33212.1"/>
    </source>
</evidence>
<dbReference type="AlphaFoldDB" id="A0A1I1IBY2"/>
<dbReference type="EMBL" id="FOMD01000001">
    <property type="protein sequence ID" value="SFC33212.1"/>
    <property type="molecule type" value="Genomic_DNA"/>
</dbReference>
<dbReference type="CDD" id="cd00567">
    <property type="entry name" value="ACAD"/>
    <property type="match status" value="1"/>
</dbReference>
<dbReference type="GO" id="GO:0050660">
    <property type="term" value="F:flavin adenine dinucleotide binding"/>
    <property type="evidence" value="ECO:0007669"/>
    <property type="project" value="InterPro"/>
</dbReference>
<keyword evidence="4 6" id="KW-0274">FAD</keyword>
<sequence>MTLDFDEGDELRDLRAAVADLAGRYGHRWFLEQARTGGTVQELWAEAGKAGFLGVNLPEEHGGGGGGMVELAVVLEELGAAGCPLLMMVVSPAICGTVIARYGTPEQRDRWIPGIADGTLTMAFAITEPDAGSNSHEITTTARRDGDEWVLSGQKIWISGVDVADAVLVVAKLADAGDSTLPGSGRRTLRPALFVVPTGAPGLSRTQIPMELVSPDNQFQLFLDDVRLPADALVGSPDAGIAQLFAGLNPERVMGAAYSLGTARLALDRAAAYARDRRVWGTPIGAHQGVSHPLAAAQVEVELARLMMLKAAWLIDHGLDAGTAANSAKYAAAEAVVHAVDAAVQTHGGSGLSQENGIGALVTASRFSRIAPVSREMVLNFVAQHDLQLPRSY</sequence>
<evidence type="ECO:0000259" key="7">
    <source>
        <dbReference type="Pfam" id="PF00441"/>
    </source>
</evidence>
<keyword evidence="11" id="KW-1185">Reference proteome</keyword>
<evidence type="ECO:0000256" key="1">
    <source>
        <dbReference type="ARBA" id="ARBA00001974"/>
    </source>
</evidence>
<comment type="similarity">
    <text evidence="2 6">Belongs to the acyl-CoA dehydrogenase family.</text>
</comment>
<dbReference type="FunFam" id="2.40.110.10:FF:000002">
    <property type="entry name" value="Acyl-CoA dehydrogenase fadE12"/>
    <property type="match status" value="1"/>
</dbReference>
<evidence type="ECO:0000256" key="2">
    <source>
        <dbReference type="ARBA" id="ARBA00009347"/>
    </source>
</evidence>
<evidence type="ECO:0000259" key="8">
    <source>
        <dbReference type="Pfam" id="PF02770"/>
    </source>
</evidence>
<keyword evidence="5 6" id="KW-0560">Oxidoreductase</keyword>
<dbReference type="GO" id="GO:0003995">
    <property type="term" value="F:acyl-CoA dehydrogenase activity"/>
    <property type="evidence" value="ECO:0007669"/>
    <property type="project" value="TreeGrafter"/>
</dbReference>
<dbReference type="RefSeq" id="WP_091554703.1">
    <property type="nucleotide sequence ID" value="NZ_BNAC01000002.1"/>
</dbReference>
<dbReference type="Pfam" id="PF02770">
    <property type="entry name" value="Acyl-CoA_dh_M"/>
    <property type="match status" value="1"/>
</dbReference>
<dbReference type="Pfam" id="PF00441">
    <property type="entry name" value="Acyl-CoA_dh_1"/>
    <property type="match status" value="1"/>
</dbReference>
<feature type="domain" description="Acyl-CoA dehydrogenase/oxidase N-terminal" evidence="9">
    <location>
        <begin position="9"/>
        <end position="118"/>
    </location>
</feature>
<dbReference type="PANTHER" id="PTHR48083">
    <property type="entry name" value="MEDIUM-CHAIN SPECIFIC ACYL-COA DEHYDROGENASE, MITOCHONDRIAL-RELATED"/>
    <property type="match status" value="1"/>
</dbReference>
<dbReference type="InterPro" id="IPR009100">
    <property type="entry name" value="AcylCoA_DH/oxidase_NM_dom_sf"/>
</dbReference>
<evidence type="ECO:0000259" key="9">
    <source>
        <dbReference type="Pfam" id="PF02771"/>
    </source>
</evidence>
<dbReference type="Gene3D" id="1.10.540.10">
    <property type="entry name" value="Acyl-CoA dehydrogenase/oxidase, N-terminal domain"/>
    <property type="match status" value="1"/>
</dbReference>
<name>A0A1I1IBY2_9ACTN</name>
<dbReference type="InterPro" id="IPR036250">
    <property type="entry name" value="AcylCo_DH-like_C"/>
</dbReference>
<dbReference type="InterPro" id="IPR009075">
    <property type="entry name" value="AcylCo_DH/oxidase_C"/>
</dbReference>
<evidence type="ECO:0000256" key="5">
    <source>
        <dbReference type="ARBA" id="ARBA00023002"/>
    </source>
</evidence>
<dbReference type="STRING" id="1225127.SAMN05661030_0695"/>
<dbReference type="Gene3D" id="2.40.110.10">
    <property type="entry name" value="Butyryl-CoA Dehydrogenase, subunit A, domain 2"/>
    <property type="match status" value="1"/>
</dbReference>
<dbReference type="Gene3D" id="1.20.140.10">
    <property type="entry name" value="Butyryl-CoA Dehydrogenase, subunit A, domain 3"/>
    <property type="match status" value="1"/>
</dbReference>
<dbReference type="InterPro" id="IPR013786">
    <property type="entry name" value="AcylCoA_DH/ox_N"/>
</dbReference>
<organism evidence="10 11">
    <name type="scientific">Klenkia taihuensis</name>
    <dbReference type="NCBI Taxonomy" id="1225127"/>
    <lineage>
        <taxon>Bacteria</taxon>
        <taxon>Bacillati</taxon>
        <taxon>Actinomycetota</taxon>
        <taxon>Actinomycetes</taxon>
        <taxon>Geodermatophilales</taxon>
        <taxon>Geodermatophilaceae</taxon>
        <taxon>Klenkia</taxon>
    </lineage>
</organism>
<accession>A0A1I1IBY2</accession>
<dbReference type="Proteomes" id="UP000199022">
    <property type="component" value="Unassembled WGS sequence"/>
</dbReference>
<gene>
    <name evidence="10" type="ORF">SAMN05661030_0695</name>
</gene>
<feature type="domain" description="Acyl-CoA dehydrogenase/oxidase C-terminal" evidence="7">
    <location>
        <begin position="239"/>
        <end position="384"/>
    </location>
</feature>
<dbReference type="GO" id="GO:0033539">
    <property type="term" value="P:fatty acid beta-oxidation using acyl-CoA dehydrogenase"/>
    <property type="evidence" value="ECO:0007669"/>
    <property type="project" value="TreeGrafter"/>
</dbReference>
<dbReference type="SUPFAM" id="SSF56645">
    <property type="entry name" value="Acyl-CoA dehydrogenase NM domain-like"/>
    <property type="match status" value="1"/>
</dbReference>
<protein>
    <recommendedName>
        <fullName evidence="12">Acyl-CoA dehydrogenase</fullName>
    </recommendedName>
</protein>
<dbReference type="FunFam" id="1.20.140.10:FF:000012">
    <property type="entry name" value="Acyl-CoA dehydrogenase fadE12"/>
    <property type="match status" value="1"/>
</dbReference>
<evidence type="ECO:0000256" key="4">
    <source>
        <dbReference type="ARBA" id="ARBA00022827"/>
    </source>
</evidence>
<evidence type="ECO:0000313" key="11">
    <source>
        <dbReference type="Proteomes" id="UP000199022"/>
    </source>
</evidence>
<comment type="cofactor">
    <cofactor evidence="1 6">
        <name>FAD</name>
        <dbReference type="ChEBI" id="CHEBI:57692"/>
    </cofactor>
</comment>
<feature type="domain" description="Acyl-CoA oxidase/dehydrogenase middle" evidence="8">
    <location>
        <begin position="123"/>
        <end position="211"/>
    </location>
</feature>
<dbReference type="InterPro" id="IPR050741">
    <property type="entry name" value="Acyl-CoA_dehydrogenase"/>
</dbReference>
<evidence type="ECO:0000256" key="6">
    <source>
        <dbReference type="RuleBase" id="RU362125"/>
    </source>
</evidence>
<keyword evidence="3 6" id="KW-0285">Flavoprotein</keyword>
<reference evidence="11" key="1">
    <citation type="submission" date="2016-10" db="EMBL/GenBank/DDBJ databases">
        <authorList>
            <person name="Varghese N."/>
            <person name="Submissions S."/>
        </authorList>
    </citation>
    <scope>NUCLEOTIDE SEQUENCE [LARGE SCALE GENOMIC DNA]</scope>
    <source>
        <strain evidence="11">DSM 45962</strain>
    </source>
</reference>
<dbReference type="GO" id="GO:0005737">
    <property type="term" value="C:cytoplasm"/>
    <property type="evidence" value="ECO:0007669"/>
    <property type="project" value="TreeGrafter"/>
</dbReference>
<dbReference type="InterPro" id="IPR037069">
    <property type="entry name" value="AcylCoA_DH/ox_N_sf"/>
</dbReference>
<dbReference type="InterPro" id="IPR046373">
    <property type="entry name" value="Acyl-CoA_Oxase/DH_mid-dom_sf"/>
</dbReference>
<evidence type="ECO:0008006" key="12">
    <source>
        <dbReference type="Google" id="ProtNLM"/>
    </source>
</evidence>
<evidence type="ECO:0000256" key="3">
    <source>
        <dbReference type="ARBA" id="ARBA00022630"/>
    </source>
</evidence>